<reference evidence="1 2" key="1">
    <citation type="submission" date="2015-10" db="EMBL/GenBank/DDBJ databases">
        <title>The utility of whole genome sequencing in characterizing Acinetobacter epidemiology and analyzing hospital outbreaks.</title>
        <authorList>
            <person name="Ozer E.A."/>
            <person name="Fitzpatrick M.A."/>
            <person name="Hauser A.R."/>
        </authorList>
    </citation>
    <scope>NUCLEOTIDE SEQUENCE [LARGE SCALE GENOMIC DNA]</scope>
    <source>
        <strain evidence="1 2">ABBL072</strain>
    </source>
</reference>
<gene>
    <name evidence="1" type="ORF">APD33_13580</name>
</gene>
<accession>A0AAN6AJG0</accession>
<dbReference type="Proteomes" id="UP000051449">
    <property type="component" value="Unassembled WGS sequence"/>
</dbReference>
<evidence type="ECO:0000313" key="1">
    <source>
        <dbReference type="EMBL" id="KQE03641.1"/>
    </source>
</evidence>
<evidence type="ECO:0000313" key="2">
    <source>
        <dbReference type="Proteomes" id="UP000051449"/>
    </source>
</evidence>
<proteinExistence type="predicted"/>
<name>A0AAN6AJG0_ACIBA</name>
<protein>
    <submittedName>
        <fullName evidence="1">Uncharacterized protein</fullName>
    </submittedName>
</protein>
<sequence>MSHSYQLYSVLSSLKKLHNDTTVSFLEFVKSKTGFEVVNSQVANDLKNEQYHFGVYDKGWIEFDEDSQNVIDVIMRLKAGPVPIVEALTLENDCMIGQTWFPKGTPVINLIKHAEGVYKAEAVAQNSKIEFGTDDNEIWWAHDVPFYGRVQLQRFVEHGVVEWDIHFNDCWQGPFDSKVSAIQHLEECIAEKREEEAV</sequence>
<dbReference type="EMBL" id="LLGC01000179">
    <property type="protein sequence ID" value="KQE03641.1"/>
    <property type="molecule type" value="Genomic_DNA"/>
</dbReference>
<dbReference type="AlphaFoldDB" id="A0AAN6AJG0"/>
<comment type="caution">
    <text evidence="1">The sequence shown here is derived from an EMBL/GenBank/DDBJ whole genome shotgun (WGS) entry which is preliminary data.</text>
</comment>
<organism evidence="1 2">
    <name type="scientific">Acinetobacter baumannii</name>
    <dbReference type="NCBI Taxonomy" id="470"/>
    <lineage>
        <taxon>Bacteria</taxon>
        <taxon>Pseudomonadati</taxon>
        <taxon>Pseudomonadota</taxon>
        <taxon>Gammaproteobacteria</taxon>
        <taxon>Moraxellales</taxon>
        <taxon>Moraxellaceae</taxon>
        <taxon>Acinetobacter</taxon>
        <taxon>Acinetobacter calcoaceticus/baumannii complex</taxon>
    </lineage>
</organism>
<dbReference type="RefSeq" id="WP_000019890.1">
    <property type="nucleotide sequence ID" value="NZ_CAJHGX010000014.1"/>
</dbReference>